<proteinExistence type="predicted"/>
<dbReference type="CDD" id="cd09275">
    <property type="entry name" value="RNase_HI_RT_DIRS1"/>
    <property type="match status" value="1"/>
</dbReference>
<evidence type="ECO:0008006" key="3">
    <source>
        <dbReference type="Google" id="ProtNLM"/>
    </source>
</evidence>
<dbReference type="PANTHER" id="PTHR33050:SF7">
    <property type="entry name" value="RIBONUCLEASE H"/>
    <property type="match status" value="1"/>
</dbReference>
<comment type="caution">
    <text evidence="1">The sequence shown here is derived from an EMBL/GenBank/DDBJ whole genome shotgun (WGS) entry which is preliminary data.</text>
</comment>
<reference evidence="1 2" key="1">
    <citation type="submission" date="2024-08" db="EMBL/GenBank/DDBJ databases">
        <authorList>
            <person name="Cucini C."/>
            <person name="Frati F."/>
        </authorList>
    </citation>
    <scope>NUCLEOTIDE SEQUENCE [LARGE SCALE GENOMIC DNA]</scope>
</reference>
<dbReference type="SUPFAM" id="SSF53098">
    <property type="entry name" value="Ribonuclease H-like"/>
    <property type="match status" value="1"/>
</dbReference>
<dbReference type="EMBL" id="CAXLJM020000007">
    <property type="protein sequence ID" value="CAL8074233.1"/>
    <property type="molecule type" value="Genomic_DNA"/>
</dbReference>
<dbReference type="PANTHER" id="PTHR33050">
    <property type="entry name" value="REVERSE TRANSCRIPTASE DOMAIN-CONTAINING PROTEIN"/>
    <property type="match status" value="1"/>
</dbReference>
<organism evidence="1 2">
    <name type="scientific">Orchesella dallaii</name>
    <dbReference type="NCBI Taxonomy" id="48710"/>
    <lineage>
        <taxon>Eukaryota</taxon>
        <taxon>Metazoa</taxon>
        <taxon>Ecdysozoa</taxon>
        <taxon>Arthropoda</taxon>
        <taxon>Hexapoda</taxon>
        <taxon>Collembola</taxon>
        <taxon>Entomobryomorpha</taxon>
        <taxon>Entomobryoidea</taxon>
        <taxon>Orchesellidae</taxon>
        <taxon>Orchesellinae</taxon>
        <taxon>Orchesella</taxon>
    </lineage>
</organism>
<sequence length="273" mass="31450">MKIRNDSYDFILFTDASLTGWGAHCGNTKTHGFWSEEQTKCHINELELMAVLYGLKTFINSKSVNVLIRSDSTTAISYINKYGGCRSVKCHDIAAMIWKWCEDRDIWLFASYISTNDNVIADMCSRVQVDSSEFKLSEYYFKNICSRFFVPKIDLFASIATRQCSKYYSWYPDPESSGVDAFTFKWDDSIYAFPPFNLVGRTLRKIMSDNANGLVVVPFWQSQPWFPLFQYLCTGNYVLFGPSKKLLFSPYTNRAHPLWRTLQVAVGVVSPRL</sequence>
<name>A0ABP1PXC4_9HEXA</name>
<dbReference type="Proteomes" id="UP001642540">
    <property type="component" value="Unassembled WGS sequence"/>
</dbReference>
<protein>
    <recommendedName>
        <fullName evidence="3">RNase H type-1 domain-containing protein</fullName>
    </recommendedName>
</protein>
<gene>
    <name evidence="1" type="ORF">ODALV1_LOCUS2832</name>
</gene>
<dbReference type="InterPro" id="IPR036397">
    <property type="entry name" value="RNaseH_sf"/>
</dbReference>
<dbReference type="Gene3D" id="3.30.420.10">
    <property type="entry name" value="Ribonuclease H-like superfamily/Ribonuclease H"/>
    <property type="match status" value="1"/>
</dbReference>
<dbReference type="InterPro" id="IPR052055">
    <property type="entry name" value="Hepadnavirus_pol/RT"/>
</dbReference>
<keyword evidence="2" id="KW-1185">Reference proteome</keyword>
<accession>A0ABP1PXC4</accession>
<dbReference type="InterPro" id="IPR012337">
    <property type="entry name" value="RNaseH-like_sf"/>
</dbReference>
<evidence type="ECO:0000313" key="2">
    <source>
        <dbReference type="Proteomes" id="UP001642540"/>
    </source>
</evidence>
<evidence type="ECO:0000313" key="1">
    <source>
        <dbReference type="EMBL" id="CAL8074233.1"/>
    </source>
</evidence>